<dbReference type="SUPFAM" id="SSF46689">
    <property type="entry name" value="Homeodomain-like"/>
    <property type="match status" value="2"/>
</dbReference>
<keyword evidence="12" id="KW-1185">Reference proteome</keyword>
<dbReference type="CDD" id="cd17536">
    <property type="entry name" value="REC_YesN-like"/>
    <property type="match status" value="1"/>
</dbReference>
<keyword evidence="3 8" id="KW-0597">Phosphoprotein</keyword>
<dbReference type="InterPro" id="IPR018062">
    <property type="entry name" value="HTH_AraC-typ_CS"/>
</dbReference>
<evidence type="ECO:0000259" key="9">
    <source>
        <dbReference type="PROSITE" id="PS01124"/>
    </source>
</evidence>
<dbReference type="PROSITE" id="PS00041">
    <property type="entry name" value="HTH_ARAC_FAMILY_1"/>
    <property type="match status" value="1"/>
</dbReference>
<dbReference type="AlphaFoldDB" id="A0A8J2VMP3"/>
<proteinExistence type="predicted"/>
<dbReference type="GO" id="GO:0000160">
    <property type="term" value="P:phosphorelay signal transduction system"/>
    <property type="evidence" value="ECO:0007669"/>
    <property type="project" value="UniProtKB-KW"/>
</dbReference>
<comment type="subcellular location">
    <subcellularLocation>
        <location evidence="1">Cytoplasm</location>
    </subcellularLocation>
</comment>
<dbReference type="InterPro" id="IPR020449">
    <property type="entry name" value="Tscrpt_reg_AraC-type_HTH"/>
</dbReference>
<dbReference type="GO" id="GO:0005737">
    <property type="term" value="C:cytoplasm"/>
    <property type="evidence" value="ECO:0007669"/>
    <property type="project" value="UniProtKB-SubCell"/>
</dbReference>
<dbReference type="InterPro" id="IPR051552">
    <property type="entry name" value="HptR"/>
</dbReference>
<dbReference type="GO" id="GO:0043565">
    <property type="term" value="F:sequence-specific DNA binding"/>
    <property type="evidence" value="ECO:0007669"/>
    <property type="project" value="InterPro"/>
</dbReference>
<gene>
    <name evidence="11" type="ORF">GCM10011391_07100</name>
</gene>
<evidence type="ECO:0000256" key="2">
    <source>
        <dbReference type="ARBA" id="ARBA00022490"/>
    </source>
</evidence>
<dbReference type="PROSITE" id="PS50110">
    <property type="entry name" value="RESPONSE_REGULATORY"/>
    <property type="match status" value="1"/>
</dbReference>
<comment type="caution">
    <text evidence="11">The sequence shown here is derived from an EMBL/GenBank/DDBJ whole genome shotgun (WGS) entry which is preliminary data.</text>
</comment>
<keyword evidence="6 11" id="KW-0238">DNA-binding</keyword>
<feature type="domain" description="Response regulatory" evidence="10">
    <location>
        <begin position="3"/>
        <end position="120"/>
    </location>
</feature>
<dbReference type="PRINTS" id="PR00032">
    <property type="entry name" value="HTHARAC"/>
</dbReference>
<evidence type="ECO:0000256" key="7">
    <source>
        <dbReference type="ARBA" id="ARBA00023163"/>
    </source>
</evidence>
<keyword evidence="7" id="KW-0804">Transcription</keyword>
<dbReference type="EMBL" id="BMIR01000002">
    <property type="protein sequence ID" value="GGE31014.1"/>
    <property type="molecule type" value="Genomic_DNA"/>
</dbReference>
<evidence type="ECO:0000313" key="11">
    <source>
        <dbReference type="EMBL" id="GGE31014.1"/>
    </source>
</evidence>
<sequence length="260" mass="29783">MYKLLLVEDEDLVRNGIKRFVSFSELNIEEIYEAANGEEGLRLFQEHQPDLVLLDINMPRMNGLDFAAKVKAIKPSVKMAVITGYDYYDYAVTALKLGINDYVLKPVSRNDVFEVLNKLVGALKQEGQQSELLALLQDFQMKAEPDKTSAYSDDEQKQIMRIIEENLANPRFSLTVLAGQMGFSAGYMSTLFKKLFKVSFQDYLVSWRLEHAKLLLLASDKKVYEISEDVGFDNPNYFSATFKKKFGISPLHYRDQVKET</sequence>
<dbReference type="Pfam" id="PF12833">
    <property type="entry name" value="HTH_18"/>
    <property type="match status" value="1"/>
</dbReference>
<name>A0A8J2VMP3_9BACL</name>
<evidence type="ECO:0000313" key="12">
    <source>
        <dbReference type="Proteomes" id="UP000628775"/>
    </source>
</evidence>
<keyword evidence="5" id="KW-0805">Transcription regulation</keyword>
<organism evidence="11 12">
    <name type="scientific">Pullulanibacillus camelliae</name>
    <dbReference type="NCBI Taxonomy" id="1707096"/>
    <lineage>
        <taxon>Bacteria</taxon>
        <taxon>Bacillati</taxon>
        <taxon>Bacillota</taxon>
        <taxon>Bacilli</taxon>
        <taxon>Bacillales</taxon>
        <taxon>Sporolactobacillaceae</taxon>
        <taxon>Pullulanibacillus</taxon>
    </lineage>
</organism>
<dbReference type="GO" id="GO:0003700">
    <property type="term" value="F:DNA-binding transcription factor activity"/>
    <property type="evidence" value="ECO:0007669"/>
    <property type="project" value="InterPro"/>
</dbReference>
<dbReference type="Pfam" id="PF00072">
    <property type="entry name" value="Response_reg"/>
    <property type="match status" value="1"/>
</dbReference>
<dbReference type="PANTHER" id="PTHR42713:SF3">
    <property type="entry name" value="TRANSCRIPTIONAL REGULATORY PROTEIN HPTR"/>
    <property type="match status" value="1"/>
</dbReference>
<protein>
    <submittedName>
        <fullName evidence="11">DNA-binding response regulator</fullName>
    </submittedName>
</protein>
<dbReference type="Gene3D" id="3.40.50.2300">
    <property type="match status" value="1"/>
</dbReference>
<evidence type="ECO:0000256" key="6">
    <source>
        <dbReference type="ARBA" id="ARBA00023125"/>
    </source>
</evidence>
<evidence type="ECO:0000259" key="10">
    <source>
        <dbReference type="PROSITE" id="PS50110"/>
    </source>
</evidence>
<dbReference type="PANTHER" id="PTHR42713">
    <property type="entry name" value="HISTIDINE KINASE-RELATED"/>
    <property type="match status" value="1"/>
</dbReference>
<evidence type="ECO:0000256" key="8">
    <source>
        <dbReference type="PROSITE-ProRule" id="PRU00169"/>
    </source>
</evidence>
<dbReference type="SMART" id="SM00342">
    <property type="entry name" value="HTH_ARAC"/>
    <property type="match status" value="1"/>
</dbReference>
<evidence type="ECO:0000256" key="1">
    <source>
        <dbReference type="ARBA" id="ARBA00004496"/>
    </source>
</evidence>
<accession>A0A8J2VMP3</accession>
<dbReference type="Gene3D" id="1.10.10.60">
    <property type="entry name" value="Homeodomain-like"/>
    <property type="match status" value="2"/>
</dbReference>
<feature type="modified residue" description="4-aspartylphosphate" evidence="8">
    <location>
        <position position="55"/>
    </location>
</feature>
<dbReference type="InterPro" id="IPR011006">
    <property type="entry name" value="CheY-like_superfamily"/>
</dbReference>
<feature type="domain" description="HTH araC/xylS-type" evidence="9">
    <location>
        <begin position="157"/>
        <end position="256"/>
    </location>
</feature>
<dbReference type="InterPro" id="IPR001789">
    <property type="entry name" value="Sig_transdc_resp-reg_receiver"/>
</dbReference>
<keyword evidence="2" id="KW-0963">Cytoplasm</keyword>
<evidence type="ECO:0000256" key="5">
    <source>
        <dbReference type="ARBA" id="ARBA00023015"/>
    </source>
</evidence>
<dbReference type="SMART" id="SM00448">
    <property type="entry name" value="REC"/>
    <property type="match status" value="1"/>
</dbReference>
<dbReference type="InterPro" id="IPR018060">
    <property type="entry name" value="HTH_AraC"/>
</dbReference>
<reference evidence="11" key="1">
    <citation type="journal article" date="2014" name="Int. J. Syst. Evol. Microbiol.">
        <title>Complete genome sequence of Corynebacterium casei LMG S-19264T (=DSM 44701T), isolated from a smear-ripened cheese.</title>
        <authorList>
            <consortium name="US DOE Joint Genome Institute (JGI-PGF)"/>
            <person name="Walter F."/>
            <person name="Albersmeier A."/>
            <person name="Kalinowski J."/>
            <person name="Ruckert C."/>
        </authorList>
    </citation>
    <scope>NUCLEOTIDE SEQUENCE</scope>
    <source>
        <strain evidence="11">CGMCC 1.15371</strain>
    </source>
</reference>
<dbReference type="InterPro" id="IPR009057">
    <property type="entry name" value="Homeodomain-like_sf"/>
</dbReference>
<evidence type="ECO:0000256" key="3">
    <source>
        <dbReference type="ARBA" id="ARBA00022553"/>
    </source>
</evidence>
<dbReference type="Proteomes" id="UP000628775">
    <property type="component" value="Unassembled WGS sequence"/>
</dbReference>
<dbReference type="RefSeq" id="WP_188689260.1">
    <property type="nucleotide sequence ID" value="NZ_BMIR01000002.1"/>
</dbReference>
<dbReference type="SUPFAM" id="SSF52172">
    <property type="entry name" value="CheY-like"/>
    <property type="match status" value="1"/>
</dbReference>
<evidence type="ECO:0000256" key="4">
    <source>
        <dbReference type="ARBA" id="ARBA00023012"/>
    </source>
</evidence>
<dbReference type="PROSITE" id="PS01124">
    <property type="entry name" value="HTH_ARAC_FAMILY_2"/>
    <property type="match status" value="1"/>
</dbReference>
<keyword evidence="4" id="KW-0902">Two-component regulatory system</keyword>
<reference evidence="11" key="2">
    <citation type="submission" date="2020-09" db="EMBL/GenBank/DDBJ databases">
        <authorList>
            <person name="Sun Q."/>
            <person name="Zhou Y."/>
        </authorList>
    </citation>
    <scope>NUCLEOTIDE SEQUENCE</scope>
    <source>
        <strain evidence="11">CGMCC 1.15371</strain>
    </source>
</reference>